<dbReference type="STRING" id="1850517.A8708_24050"/>
<reference evidence="23 24" key="1">
    <citation type="submission" date="2016-05" db="EMBL/GenBank/DDBJ databases">
        <title>Paenibacillus sp. 1ZS3-15 nov., isolated from the rhizosphere soil.</title>
        <authorList>
            <person name="Zhang X.X."/>
            <person name="Zhang J."/>
        </authorList>
    </citation>
    <scope>NUCLEOTIDE SEQUENCE [LARGE SCALE GENOMIC DNA]</scope>
    <source>
        <strain evidence="23 24">1ZS3-15</strain>
    </source>
</reference>
<feature type="transmembrane region" description="Helical" evidence="22">
    <location>
        <begin position="76"/>
        <end position="96"/>
    </location>
</feature>
<evidence type="ECO:0000256" key="13">
    <source>
        <dbReference type="ARBA" id="ARBA00023316"/>
    </source>
</evidence>
<evidence type="ECO:0000256" key="10">
    <source>
        <dbReference type="ARBA" id="ARBA00022989"/>
    </source>
</evidence>
<keyword evidence="12" id="KW-0131">Cell cycle</keyword>
<evidence type="ECO:0000256" key="22">
    <source>
        <dbReference type="SAM" id="Phobius"/>
    </source>
</evidence>
<comment type="function">
    <text evidence="21">Peptidoglycan polymerase that is essential for cell division.</text>
</comment>
<keyword evidence="11 22" id="KW-0472">Membrane</keyword>
<dbReference type="Pfam" id="PF01098">
    <property type="entry name" value="FTSW_RODA_SPOVE"/>
    <property type="match status" value="1"/>
</dbReference>
<dbReference type="GO" id="GO:0008955">
    <property type="term" value="F:peptidoglycan glycosyltransferase activity"/>
    <property type="evidence" value="ECO:0007669"/>
    <property type="project" value="UniProtKB-EC"/>
</dbReference>
<evidence type="ECO:0000256" key="17">
    <source>
        <dbReference type="ARBA" id="ARBA00041185"/>
    </source>
</evidence>
<protein>
    <recommendedName>
        <fullName evidence="17">Probable peptidoglycan glycosyltransferase FtsW</fullName>
        <ecNumber evidence="19">2.4.99.28</ecNumber>
    </recommendedName>
    <alternativeName>
        <fullName evidence="18">Cell division protein FtsW</fullName>
    </alternativeName>
    <alternativeName>
        <fullName evidence="15">Cell wall polymerase</fullName>
    </alternativeName>
    <alternativeName>
        <fullName evidence="14">Peptidoglycan polymerase</fullName>
    </alternativeName>
</protein>
<evidence type="ECO:0000256" key="14">
    <source>
        <dbReference type="ARBA" id="ARBA00032370"/>
    </source>
</evidence>
<dbReference type="Proteomes" id="UP000078454">
    <property type="component" value="Unassembled WGS sequence"/>
</dbReference>
<organism evidence="23 24">
    <name type="scientific">Paenibacillus oryzisoli</name>
    <dbReference type="NCBI Taxonomy" id="1850517"/>
    <lineage>
        <taxon>Bacteria</taxon>
        <taxon>Bacillati</taxon>
        <taxon>Bacillota</taxon>
        <taxon>Bacilli</taxon>
        <taxon>Bacillales</taxon>
        <taxon>Paenibacillaceae</taxon>
        <taxon>Paenibacillus</taxon>
    </lineage>
</organism>
<feature type="transmembrane region" description="Helical" evidence="22">
    <location>
        <begin position="187"/>
        <end position="207"/>
    </location>
</feature>
<comment type="caution">
    <text evidence="23">The sequence shown here is derived from an EMBL/GenBank/DDBJ whole genome shotgun (WGS) entry which is preliminary data.</text>
</comment>
<keyword evidence="8" id="KW-0133">Cell shape</keyword>
<keyword evidence="24" id="KW-1185">Reference proteome</keyword>
<feature type="transmembrane region" description="Helical" evidence="22">
    <location>
        <begin position="270"/>
        <end position="296"/>
    </location>
</feature>
<feature type="transmembrane region" description="Helical" evidence="22">
    <location>
        <begin position="12"/>
        <end position="31"/>
    </location>
</feature>
<evidence type="ECO:0000256" key="1">
    <source>
        <dbReference type="ARBA" id="ARBA00004651"/>
    </source>
</evidence>
<feature type="transmembrane region" description="Helical" evidence="22">
    <location>
        <begin position="51"/>
        <end position="69"/>
    </location>
</feature>
<comment type="similarity">
    <text evidence="16">Belongs to the SEDS family. FtsW subfamily.</text>
</comment>
<evidence type="ECO:0000256" key="16">
    <source>
        <dbReference type="ARBA" id="ARBA00038053"/>
    </source>
</evidence>
<dbReference type="GO" id="GO:0051301">
    <property type="term" value="P:cell division"/>
    <property type="evidence" value="ECO:0007669"/>
    <property type="project" value="UniProtKB-KW"/>
</dbReference>
<accession>A0A197ZXH9</accession>
<dbReference type="OrthoDB" id="9812661at2"/>
<comment type="catalytic activity">
    <reaction evidence="20">
        <text>[GlcNAc-(1-&gt;4)-Mur2Ac(oyl-L-Ala-gamma-D-Glu-L-Lys-D-Ala-D-Ala)](n)-di-trans,octa-cis-undecaprenyl diphosphate + beta-D-GlcNAc-(1-&gt;4)-Mur2Ac(oyl-L-Ala-gamma-D-Glu-L-Lys-D-Ala-D-Ala)-di-trans,octa-cis-undecaprenyl diphosphate = [GlcNAc-(1-&gt;4)-Mur2Ac(oyl-L-Ala-gamma-D-Glu-L-Lys-D-Ala-D-Ala)](n+1)-di-trans,octa-cis-undecaprenyl diphosphate + di-trans,octa-cis-undecaprenyl diphosphate + H(+)</text>
        <dbReference type="Rhea" id="RHEA:23708"/>
        <dbReference type="Rhea" id="RHEA-COMP:9602"/>
        <dbReference type="Rhea" id="RHEA-COMP:9603"/>
        <dbReference type="ChEBI" id="CHEBI:15378"/>
        <dbReference type="ChEBI" id="CHEBI:58405"/>
        <dbReference type="ChEBI" id="CHEBI:60033"/>
        <dbReference type="ChEBI" id="CHEBI:78435"/>
        <dbReference type="EC" id="2.4.99.28"/>
    </reaction>
</comment>
<dbReference type="AlphaFoldDB" id="A0A197ZXH9"/>
<dbReference type="NCBIfam" id="TIGR02614">
    <property type="entry name" value="ftsW"/>
    <property type="match status" value="1"/>
</dbReference>
<evidence type="ECO:0000256" key="11">
    <source>
        <dbReference type="ARBA" id="ARBA00023136"/>
    </source>
</evidence>
<evidence type="ECO:0000256" key="21">
    <source>
        <dbReference type="ARBA" id="ARBA00049966"/>
    </source>
</evidence>
<feature type="transmembrane region" description="Helical" evidence="22">
    <location>
        <begin position="141"/>
        <end position="158"/>
    </location>
</feature>
<evidence type="ECO:0000256" key="5">
    <source>
        <dbReference type="ARBA" id="ARBA00022676"/>
    </source>
</evidence>
<keyword evidence="10 22" id="KW-1133">Transmembrane helix</keyword>
<evidence type="ECO:0000256" key="8">
    <source>
        <dbReference type="ARBA" id="ARBA00022960"/>
    </source>
</evidence>
<feature type="transmembrane region" description="Helical" evidence="22">
    <location>
        <begin position="341"/>
        <end position="366"/>
    </location>
</feature>
<feature type="transmembrane region" description="Helical" evidence="22">
    <location>
        <begin position="108"/>
        <end position="129"/>
    </location>
</feature>
<dbReference type="EC" id="2.4.99.28" evidence="19"/>
<evidence type="ECO:0000256" key="9">
    <source>
        <dbReference type="ARBA" id="ARBA00022984"/>
    </source>
</evidence>
<keyword evidence="7 22" id="KW-0812">Transmembrane</keyword>
<evidence type="ECO:0000256" key="6">
    <source>
        <dbReference type="ARBA" id="ARBA00022679"/>
    </source>
</evidence>
<dbReference type="GO" id="GO:0005886">
    <property type="term" value="C:plasma membrane"/>
    <property type="evidence" value="ECO:0007669"/>
    <property type="project" value="UniProtKB-SubCell"/>
</dbReference>
<dbReference type="GO" id="GO:0009252">
    <property type="term" value="P:peptidoglycan biosynthetic process"/>
    <property type="evidence" value="ECO:0007669"/>
    <property type="project" value="UniProtKB-KW"/>
</dbReference>
<dbReference type="InterPro" id="IPR013437">
    <property type="entry name" value="FtsW"/>
</dbReference>
<keyword evidence="13" id="KW-0961">Cell wall biogenesis/degradation</keyword>
<sequence>MNPPRRGTPDFLLLLLTFVLVCFGLVMVFSASSMTSAYRWDDPWFFTRKQIVAVGIGTIGMLFCMNIHYTKLKKLVIPAFFFVVLGLIFVVFTSKANGASSWYSLGRYGIQPTEFAKLIVVLYLASLISNKEEKFRSFRKGLLPAILIVGFVCGLILLQPDFGSCMILLACSAVVIMVGGSNLKHIFYLGTILTIFLGIAILLYLLLGDTDSNFRLNRITSFMDPFADPQGSGLQVVQSLYAFGHGGLTGAGFGQGIQKLHYLPEAHNDFIFAIIGEELGFIGSSLFLLMYLIFIWRGILIAVRCPDMFGMLSGVGIMVMFAIQAFINIGGVTNTIPLTGVTLPFISAGGSSMMVSLISMGVILGISREQSFKELPASHKTQKNHKKRPLST</sequence>
<proteinExistence type="inferred from homology"/>
<keyword evidence="3" id="KW-1003">Cell membrane</keyword>
<keyword evidence="5" id="KW-0328">Glycosyltransferase</keyword>
<evidence type="ECO:0000256" key="18">
    <source>
        <dbReference type="ARBA" id="ARBA00041418"/>
    </source>
</evidence>
<keyword evidence="4 23" id="KW-0132">Cell division</keyword>
<evidence type="ECO:0000256" key="12">
    <source>
        <dbReference type="ARBA" id="ARBA00023306"/>
    </source>
</evidence>
<comment type="subcellular location">
    <subcellularLocation>
        <location evidence="1">Cell membrane</location>
        <topology evidence="1">Multi-pass membrane protein</topology>
    </subcellularLocation>
</comment>
<feature type="transmembrane region" description="Helical" evidence="22">
    <location>
        <begin position="308"/>
        <end position="329"/>
    </location>
</feature>
<evidence type="ECO:0000256" key="7">
    <source>
        <dbReference type="ARBA" id="ARBA00022692"/>
    </source>
</evidence>
<dbReference type="PANTHER" id="PTHR30474:SF2">
    <property type="entry name" value="PEPTIDOGLYCAN GLYCOSYLTRANSFERASE FTSW-RELATED"/>
    <property type="match status" value="1"/>
</dbReference>
<evidence type="ECO:0000256" key="3">
    <source>
        <dbReference type="ARBA" id="ARBA00022475"/>
    </source>
</evidence>
<keyword evidence="6" id="KW-0808">Transferase</keyword>
<dbReference type="PANTHER" id="PTHR30474">
    <property type="entry name" value="CELL CYCLE PROTEIN"/>
    <property type="match status" value="1"/>
</dbReference>
<dbReference type="EMBL" id="LYPB01000092">
    <property type="protein sequence ID" value="OAS13537.1"/>
    <property type="molecule type" value="Genomic_DNA"/>
</dbReference>
<dbReference type="GO" id="GO:0008360">
    <property type="term" value="P:regulation of cell shape"/>
    <property type="evidence" value="ECO:0007669"/>
    <property type="project" value="UniProtKB-KW"/>
</dbReference>
<gene>
    <name evidence="23" type="ORF">A8708_24050</name>
</gene>
<evidence type="ECO:0000256" key="2">
    <source>
        <dbReference type="ARBA" id="ARBA00004752"/>
    </source>
</evidence>
<evidence type="ECO:0000256" key="15">
    <source>
        <dbReference type="ARBA" id="ARBA00033270"/>
    </source>
</evidence>
<keyword evidence="9" id="KW-0573">Peptidoglycan synthesis</keyword>
<comment type="pathway">
    <text evidence="2">Cell wall biogenesis; peptidoglycan biosynthesis.</text>
</comment>
<dbReference type="RefSeq" id="WP_068670506.1">
    <property type="nucleotide sequence ID" value="NZ_LYPB01000092.1"/>
</dbReference>
<evidence type="ECO:0000256" key="4">
    <source>
        <dbReference type="ARBA" id="ARBA00022618"/>
    </source>
</evidence>
<evidence type="ECO:0000256" key="19">
    <source>
        <dbReference type="ARBA" id="ARBA00044770"/>
    </source>
</evidence>
<name>A0A197ZXH9_9BACL</name>
<evidence type="ECO:0000313" key="24">
    <source>
        <dbReference type="Proteomes" id="UP000078454"/>
    </source>
</evidence>
<evidence type="ECO:0000313" key="23">
    <source>
        <dbReference type="EMBL" id="OAS13537.1"/>
    </source>
</evidence>
<dbReference type="InterPro" id="IPR001182">
    <property type="entry name" value="FtsW/RodA"/>
</dbReference>
<dbReference type="GO" id="GO:0015648">
    <property type="term" value="F:lipid-linked peptidoglycan transporter activity"/>
    <property type="evidence" value="ECO:0007669"/>
    <property type="project" value="TreeGrafter"/>
</dbReference>
<dbReference type="GO" id="GO:0071555">
    <property type="term" value="P:cell wall organization"/>
    <property type="evidence" value="ECO:0007669"/>
    <property type="project" value="UniProtKB-KW"/>
</dbReference>
<feature type="transmembrane region" description="Helical" evidence="22">
    <location>
        <begin position="164"/>
        <end position="180"/>
    </location>
</feature>
<evidence type="ECO:0000256" key="20">
    <source>
        <dbReference type="ARBA" id="ARBA00049902"/>
    </source>
</evidence>
<dbReference type="GO" id="GO:0032153">
    <property type="term" value="C:cell division site"/>
    <property type="evidence" value="ECO:0007669"/>
    <property type="project" value="TreeGrafter"/>
</dbReference>